<gene>
    <name evidence="1" type="ORF">E3983_02580</name>
</gene>
<dbReference type="Proteomes" id="UP000295517">
    <property type="component" value="Chromosome"/>
</dbReference>
<evidence type="ECO:0000313" key="1">
    <source>
        <dbReference type="EMBL" id="QBR83346.1"/>
    </source>
</evidence>
<dbReference type="EMBL" id="CP038254">
    <property type="protein sequence ID" value="QBR83346.1"/>
    <property type="molecule type" value="Genomic_DNA"/>
</dbReference>
<evidence type="ECO:0000313" key="2">
    <source>
        <dbReference type="Proteomes" id="UP000295517"/>
    </source>
</evidence>
<organism evidence="1 2">
    <name type="scientific">Legionella israelensis</name>
    <dbReference type="NCBI Taxonomy" id="454"/>
    <lineage>
        <taxon>Bacteria</taxon>
        <taxon>Pseudomonadati</taxon>
        <taxon>Pseudomonadota</taxon>
        <taxon>Gammaproteobacteria</taxon>
        <taxon>Legionellales</taxon>
        <taxon>Legionellaceae</taxon>
        <taxon>Legionella</taxon>
    </lineage>
</organism>
<dbReference type="RefSeq" id="WP_135059753.1">
    <property type="nucleotide sequence ID" value="NZ_CP038254.1"/>
</dbReference>
<protein>
    <submittedName>
        <fullName evidence="1">Uncharacterized protein</fullName>
    </submittedName>
</protein>
<reference evidence="1 2" key="1">
    <citation type="submission" date="2019-03" db="EMBL/GenBank/DDBJ databases">
        <title>Diverse conjugative elements silence natural transformation in Legionella species.</title>
        <authorList>
            <person name="Durieux I."/>
            <person name="Ginevra C."/>
            <person name="Attaiech L."/>
            <person name="Picq K."/>
            <person name="Juan P.A."/>
            <person name="Jarraud S."/>
            <person name="Charpentier X."/>
        </authorList>
    </citation>
    <scope>NUCLEOTIDE SEQUENCE [LARGE SCALE GENOMIC DNA]</scope>
    <source>
        <strain evidence="1 2">HL-0427-4011</strain>
    </source>
</reference>
<accession>A0AAX1EE03</accession>
<dbReference type="AlphaFoldDB" id="A0AAX1EE03"/>
<proteinExistence type="predicted"/>
<name>A0AAX1EE03_9GAMM</name>
<sequence length="380" mass="43444">MTNILQFIFNSIQSGCTHIIIGETHGSQSGLRALAEIASQLRYIKQQTGKNIVVLSESLPAISQTESVSFSTNTFNAYKGKKSFDWEDAEILHHHGIGVFGLENHQTNPALNCKTKEDIDAFLLELDEELYHNFIQRYVKDKPPLDFELYSLYAMVMYNNSIYRTTIPNEIFCQYIAQIPDDTICIVSCGAAHIPAAFLENQIIDTGIESRLNDFGNAISAYITIFDRKSMDLYTPKNEGGLLYESIDHVIQPTDNNIAHVILKILQENILKIQKSKHRNSSSNLKKLNALLLLDNLINQELLYETSQYDTVNDLFDAWLEKNIRLNDKDYFVKDIIQKKSNRFFNKNNPIKNMVLNLRAEFGEMNLQDKIDLDQGLVYG</sequence>